<evidence type="ECO:0000313" key="2">
    <source>
        <dbReference type="Proteomes" id="UP000287243"/>
    </source>
</evidence>
<dbReference type="Proteomes" id="UP000287243">
    <property type="component" value="Chromosome"/>
</dbReference>
<protein>
    <submittedName>
        <fullName evidence="1">Uncharacterized protein</fullName>
    </submittedName>
</protein>
<organism evidence="1 2">
    <name type="scientific">Velamenicoccus archaeovorus</name>
    <dbReference type="NCBI Taxonomy" id="1930593"/>
    <lineage>
        <taxon>Bacteria</taxon>
        <taxon>Pseudomonadati</taxon>
        <taxon>Candidatus Omnitrophota</taxon>
        <taxon>Candidatus Velamenicoccus</taxon>
    </lineage>
</organism>
<accession>A0A410P551</accession>
<evidence type="ECO:0000313" key="1">
    <source>
        <dbReference type="EMBL" id="QAT17201.1"/>
    </source>
</evidence>
<reference evidence="1 2" key="1">
    <citation type="submission" date="2017-01" db="EMBL/GenBank/DDBJ databases">
        <title>First insights into the biology of 'candidatus Vampirococcus archaeovorus'.</title>
        <authorList>
            <person name="Kizina J."/>
            <person name="Jordan S."/>
            <person name="Stueber K."/>
            <person name="Reinhardt R."/>
            <person name="Harder J."/>
        </authorList>
    </citation>
    <scope>NUCLEOTIDE SEQUENCE [LARGE SCALE GENOMIC DNA]</scope>
    <source>
        <strain evidence="1 2">LiM</strain>
    </source>
</reference>
<gene>
    <name evidence="1" type="ORF">BU251_05375</name>
</gene>
<keyword evidence="2" id="KW-1185">Reference proteome</keyword>
<proteinExistence type="predicted"/>
<sequence>MFLFVFLSPGYVKAEDLKIESIELKSSNWEALGSYLEIKGDGRYIAYTVRAGREEGERKAGRIDPARMSELIRYIESADFYAFKEEYRFPPYSRQGTNIELTIVSDKGIKRIRFYLHNDGSQEAVPQGLIGITERIYHSINMSKSQRLSYENI</sequence>
<dbReference type="AlphaFoldDB" id="A0A410P551"/>
<name>A0A410P551_VELA1</name>
<dbReference type="EMBL" id="CP019384">
    <property type="protein sequence ID" value="QAT17201.1"/>
    <property type="molecule type" value="Genomic_DNA"/>
</dbReference>
<dbReference type="KEGG" id="vai:BU251_05375"/>